<organism evidence="2 3">
    <name type="scientific">Simiduia curdlanivorans</name>
    <dbReference type="NCBI Taxonomy" id="1492769"/>
    <lineage>
        <taxon>Bacteria</taxon>
        <taxon>Pseudomonadati</taxon>
        <taxon>Pseudomonadota</taxon>
        <taxon>Gammaproteobacteria</taxon>
        <taxon>Cellvibrionales</taxon>
        <taxon>Cellvibrionaceae</taxon>
        <taxon>Simiduia</taxon>
    </lineage>
</organism>
<dbReference type="SUPFAM" id="SSF51126">
    <property type="entry name" value="Pectin lyase-like"/>
    <property type="match status" value="2"/>
</dbReference>
<dbReference type="CDD" id="cd14251">
    <property type="entry name" value="PL-6"/>
    <property type="match status" value="1"/>
</dbReference>
<dbReference type="Pfam" id="PF14592">
    <property type="entry name" value="Chondroitinas_B"/>
    <property type="match status" value="1"/>
</dbReference>
<dbReference type="EMBL" id="JBHSCX010000006">
    <property type="protein sequence ID" value="MFC4362418.1"/>
    <property type="molecule type" value="Genomic_DNA"/>
</dbReference>
<feature type="signal peptide" evidence="1">
    <location>
        <begin position="1"/>
        <end position="21"/>
    </location>
</feature>
<evidence type="ECO:0000256" key="1">
    <source>
        <dbReference type="SAM" id="SignalP"/>
    </source>
</evidence>
<dbReference type="Proteomes" id="UP001595840">
    <property type="component" value="Unassembled WGS sequence"/>
</dbReference>
<reference evidence="3" key="1">
    <citation type="journal article" date="2019" name="Int. J. Syst. Evol. Microbiol.">
        <title>The Global Catalogue of Microorganisms (GCM) 10K type strain sequencing project: providing services to taxonomists for standard genome sequencing and annotation.</title>
        <authorList>
            <consortium name="The Broad Institute Genomics Platform"/>
            <consortium name="The Broad Institute Genome Sequencing Center for Infectious Disease"/>
            <person name="Wu L."/>
            <person name="Ma J."/>
        </authorList>
    </citation>
    <scope>NUCLEOTIDE SEQUENCE [LARGE SCALE GENOMIC DNA]</scope>
    <source>
        <strain evidence="3">CECT 8570</strain>
    </source>
</reference>
<sequence length="745" mass="80589">MWQKIALCVACALLLAVYACTDGGLTVSNEAELKRAVQQAQPGQTIVMKNGVWKNIEILLQAEGEEGKPVSLVAESPGGVIISGESNLTLAGNYLVVSGLVFKDGYSPTGSVISFRKSKTEYANHSRVTETVIDRFNKTERFESDIWVTLYGKNNQFDHNHLVGKMNQGVTLAVRLDTEESRENNHRIEYNYFGPRPVLGSNGGETIRVGTSHYSLTDSKTKITHNVFDQCNGEVEIISIKSGANEISNNLFVESAGTLTLRHGNGNIVENNVFLGNNKPHTGGIRVINADHIIRNNYLQGLTGYRFGGGLVVMNGVPNSPINRYHPVKNVVIERNTLVDISAVQLAAGADAERSEAPSDTSFNENLWMATAPMGETFTAYDSLDGITFSNGGVSGLTTSVAINAKETAVSKNAAGFWQADDNSVGAKMDNAPVTLDQVGVAWYPKGDLRPKLNSGKTISVSAQSGMLEAAVANSQPGDVLELAAGEYTVDRVLVVRHPITIKGVAAQQLSDLATKIQFTRNALFQIEDGGSLRITSVVIDGSSADDSAGNAAIRTTRYGMLNNYRLELDRVWVKDLNINHSFSLLKVSMSTMADEISIRNSRVETVTGDVLRLNVETEDLGIFNADYVTLVDNEFSKVDGNIVALYRGGTDESTFGPHLLMQSNRIADSGKGSRNAQKTIALLEGVQVVDILDNSASQSGDFIAHSRVGEPVYWIKNNQLGESKLMVSYKGVPVDVSAEVNERE</sequence>
<dbReference type="Gene3D" id="2.160.20.10">
    <property type="entry name" value="Single-stranded right-handed beta-helix, Pectin lyase-like"/>
    <property type="match status" value="2"/>
</dbReference>
<dbReference type="RefSeq" id="WP_290260542.1">
    <property type="nucleotide sequence ID" value="NZ_JAUFQG010000004.1"/>
</dbReference>
<protein>
    <submittedName>
        <fullName evidence="2">Chondroitinase-B domain-containing protein</fullName>
    </submittedName>
</protein>
<keyword evidence="1" id="KW-0732">Signal</keyword>
<proteinExistence type="predicted"/>
<evidence type="ECO:0000313" key="3">
    <source>
        <dbReference type="Proteomes" id="UP001595840"/>
    </source>
</evidence>
<keyword evidence="3" id="KW-1185">Reference proteome</keyword>
<dbReference type="PROSITE" id="PS51257">
    <property type="entry name" value="PROKAR_LIPOPROTEIN"/>
    <property type="match status" value="1"/>
</dbReference>
<dbReference type="InterPro" id="IPR039513">
    <property type="entry name" value="PL-6"/>
</dbReference>
<dbReference type="InterPro" id="IPR011050">
    <property type="entry name" value="Pectin_lyase_fold/virulence"/>
</dbReference>
<feature type="chain" id="PRO_5045652795" evidence="1">
    <location>
        <begin position="22"/>
        <end position="745"/>
    </location>
</feature>
<dbReference type="InterPro" id="IPR012334">
    <property type="entry name" value="Pectin_lyas_fold"/>
</dbReference>
<comment type="caution">
    <text evidence="2">The sequence shown here is derived from an EMBL/GenBank/DDBJ whole genome shotgun (WGS) entry which is preliminary data.</text>
</comment>
<accession>A0ABV8V5G8</accession>
<gene>
    <name evidence="2" type="ORF">ACFOX3_08895</name>
</gene>
<evidence type="ECO:0000313" key="2">
    <source>
        <dbReference type="EMBL" id="MFC4362418.1"/>
    </source>
</evidence>
<name>A0ABV8V5G8_9GAMM</name>